<sequence length="205" mass="22883">MDFTEIESLISKIDGVLNTKLVVDEENLQEVHILGNTLRAPKQIVRDIESSLLAVFDYRIDRKIISIAQIHTDDAPHLRRIKYSGIDFKIDGNALECTVYLIHDGEEYSEKISGIKTAANRKKIVAAATVRSIEAVLGQAYLFSVEDVYIHTSKDISYVTVIINMVLNETEEILVGSAIVNQDTNESIARAALDAVNRRILRGTI</sequence>
<dbReference type="RefSeq" id="WP_406768914.1">
    <property type="nucleotide sequence ID" value="NZ_JBJHZZ010000002.1"/>
</dbReference>
<evidence type="ECO:0000313" key="2">
    <source>
        <dbReference type="Proteomes" id="UP001623591"/>
    </source>
</evidence>
<name>A0ABW8T215_9CLOT</name>
<comment type="caution">
    <text evidence="1">The sequence shown here is derived from an EMBL/GenBank/DDBJ whole genome shotgun (WGS) entry which is preliminary data.</text>
</comment>
<accession>A0ABW8T215</accession>
<dbReference type="EMBL" id="JBJHZZ010000002">
    <property type="protein sequence ID" value="MFL0246447.1"/>
    <property type="molecule type" value="Genomic_DNA"/>
</dbReference>
<reference evidence="1 2" key="1">
    <citation type="submission" date="2024-11" db="EMBL/GenBank/DDBJ databases">
        <authorList>
            <person name="Heng Y.C."/>
            <person name="Lim A.C.H."/>
            <person name="Lee J.K.Y."/>
            <person name="Kittelmann S."/>
        </authorList>
    </citation>
    <scope>NUCLEOTIDE SEQUENCE [LARGE SCALE GENOMIC DNA]</scope>
    <source>
        <strain evidence="1 2">WILCCON 0185</strain>
    </source>
</reference>
<organism evidence="1 2">
    <name type="scientific">Candidatus Clostridium stratigraminis</name>
    <dbReference type="NCBI Taxonomy" id="3381661"/>
    <lineage>
        <taxon>Bacteria</taxon>
        <taxon>Bacillati</taxon>
        <taxon>Bacillota</taxon>
        <taxon>Clostridia</taxon>
        <taxon>Eubacteriales</taxon>
        <taxon>Clostridiaceae</taxon>
        <taxon>Clostridium</taxon>
    </lineage>
</organism>
<gene>
    <name evidence="1" type="ORF">ACJDUG_05545</name>
</gene>
<protein>
    <submittedName>
        <fullName evidence="1">Uncharacterized protein</fullName>
    </submittedName>
</protein>
<dbReference type="Proteomes" id="UP001623591">
    <property type="component" value="Unassembled WGS sequence"/>
</dbReference>
<evidence type="ECO:0000313" key="1">
    <source>
        <dbReference type="EMBL" id="MFL0246447.1"/>
    </source>
</evidence>
<keyword evidence="2" id="KW-1185">Reference proteome</keyword>
<proteinExistence type="predicted"/>